<gene>
    <name evidence="2" type="ORF">A1O1_07910</name>
</gene>
<organism evidence="2 3">
    <name type="scientific">Capronia coronata CBS 617.96</name>
    <dbReference type="NCBI Taxonomy" id="1182541"/>
    <lineage>
        <taxon>Eukaryota</taxon>
        <taxon>Fungi</taxon>
        <taxon>Dikarya</taxon>
        <taxon>Ascomycota</taxon>
        <taxon>Pezizomycotina</taxon>
        <taxon>Eurotiomycetes</taxon>
        <taxon>Chaetothyriomycetidae</taxon>
        <taxon>Chaetothyriales</taxon>
        <taxon>Herpotrichiellaceae</taxon>
        <taxon>Capronia</taxon>
    </lineage>
</organism>
<dbReference type="RefSeq" id="XP_007726966.1">
    <property type="nucleotide sequence ID" value="XM_007728776.1"/>
</dbReference>
<feature type="region of interest" description="Disordered" evidence="1">
    <location>
        <begin position="295"/>
        <end position="325"/>
    </location>
</feature>
<feature type="compositionally biased region" description="Polar residues" evidence="1">
    <location>
        <begin position="74"/>
        <end position="92"/>
    </location>
</feature>
<evidence type="ECO:0000313" key="3">
    <source>
        <dbReference type="Proteomes" id="UP000019484"/>
    </source>
</evidence>
<keyword evidence="3" id="KW-1185">Reference proteome</keyword>
<dbReference type="HOGENOM" id="CLU_1015633_0_0_1"/>
<evidence type="ECO:0000256" key="1">
    <source>
        <dbReference type="SAM" id="MobiDB-lite"/>
    </source>
</evidence>
<accession>W9XWY7</accession>
<dbReference type="EMBL" id="AMWN01000007">
    <property type="protein sequence ID" value="EXJ81845.1"/>
    <property type="molecule type" value="Genomic_DNA"/>
</dbReference>
<proteinExistence type="predicted"/>
<evidence type="ECO:0000313" key="2">
    <source>
        <dbReference type="EMBL" id="EXJ81845.1"/>
    </source>
</evidence>
<dbReference type="OrthoDB" id="10530978at2759"/>
<name>W9XWY7_9EURO</name>
<reference evidence="2 3" key="1">
    <citation type="submission" date="2013-03" db="EMBL/GenBank/DDBJ databases">
        <title>The Genome Sequence of Capronia coronata CBS 617.96.</title>
        <authorList>
            <consortium name="The Broad Institute Genomics Platform"/>
            <person name="Cuomo C."/>
            <person name="de Hoog S."/>
            <person name="Gorbushina A."/>
            <person name="Walker B."/>
            <person name="Young S.K."/>
            <person name="Zeng Q."/>
            <person name="Gargeya S."/>
            <person name="Fitzgerald M."/>
            <person name="Haas B."/>
            <person name="Abouelleil A."/>
            <person name="Allen A.W."/>
            <person name="Alvarado L."/>
            <person name="Arachchi H.M."/>
            <person name="Berlin A.M."/>
            <person name="Chapman S.B."/>
            <person name="Gainer-Dewar J."/>
            <person name="Goldberg J."/>
            <person name="Griggs A."/>
            <person name="Gujja S."/>
            <person name="Hansen M."/>
            <person name="Howarth C."/>
            <person name="Imamovic A."/>
            <person name="Ireland A."/>
            <person name="Larimer J."/>
            <person name="McCowan C."/>
            <person name="Murphy C."/>
            <person name="Pearson M."/>
            <person name="Poon T.W."/>
            <person name="Priest M."/>
            <person name="Roberts A."/>
            <person name="Saif S."/>
            <person name="Shea T."/>
            <person name="Sisk P."/>
            <person name="Sykes S."/>
            <person name="Wortman J."/>
            <person name="Nusbaum C."/>
            <person name="Birren B."/>
        </authorList>
    </citation>
    <scope>NUCLEOTIDE SEQUENCE [LARGE SCALE GENOMIC DNA]</scope>
    <source>
        <strain evidence="2 3">CBS 617.96</strain>
    </source>
</reference>
<dbReference type="AlphaFoldDB" id="W9XWY7"/>
<dbReference type="GeneID" id="19162765"/>
<protein>
    <submittedName>
        <fullName evidence="2">Uncharacterized protein</fullName>
    </submittedName>
</protein>
<dbReference type="Proteomes" id="UP000019484">
    <property type="component" value="Unassembled WGS sequence"/>
</dbReference>
<comment type="caution">
    <text evidence="2">The sequence shown here is derived from an EMBL/GenBank/DDBJ whole genome shotgun (WGS) entry which is preliminary data.</text>
</comment>
<feature type="compositionally biased region" description="Basic residues" evidence="1">
    <location>
        <begin position="308"/>
        <end position="319"/>
    </location>
</feature>
<feature type="region of interest" description="Disordered" evidence="1">
    <location>
        <begin position="71"/>
        <end position="93"/>
    </location>
</feature>
<sequence length="325" mass="35390">MNTLKVHQGRLENLNDLTFYRNFTENILPLPESTINVAVRNAKYVPLAPRPPRPPVLRTPSGHRILCPKPGTALPNNNSPGKGPQSGFTMGTHTLEPIQGEHFPDLGLHASKDWLPFLLPKQDRTVDLEKLAAEVRRLEASCRRRTGGRGPLPAHNWVWPEAAPFSTIGISTSVPGASVWHIDDAPGGTDDEMQGVEMWTSEQYGPGETSTVASAPQAQADRGVHNHPLEGAQLQPDPLPSFDCFLRNTFEGVNPQQEPLPPGSVGFFNMSPEHETASAGGPIFPGPLKCREEFEPGCASSSTGGTKARNRARVYKGKQKCSSYR</sequence>